<feature type="transmembrane region" description="Helical" evidence="1">
    <location>
        <begin position="69"/>
        <end position="94"/>
    </location>
</feature>
<dbReference type="RefSeq" id="WP_077325309.1">
    <property type="nucleotide sequence ID" value="NZ_CP012098.1"/>
</dbReference>
<keyword evidence="1" id="KW-0812">Transmembrane</keyword>
<proteinExistence type="predicted"/>
<accession>A0A1Q2C3W2</accession>
<evidence type="ECO:0000256" key="1">
    <source>
        <dbReference type="SAM" id="Phobius"/>
    </source>
</evidence>
<organism evidence="2 3">
    <name type="scientific">Anaerostipes hadrus</name>
    <dbReference type="NCBI Taxonomy" id="649756"/>
    <lineage>
        <taxon>Bacteria</taxon>
        <taxon>Bacillati</taxon>
        <taxon>Bacillota</taxon>
        <taxon>Clostridia</taxon>
        <taxon>Lachnospirales</taxon>
        <taxon>Lachnospiraceae</taxon>
        <taxon>Anaerostipes</taxon>
    </lineage>
</organism>
<protein>
    <submittedName>
        <fullName evidence="2">Uncharacterized protein</fullName>
    </submittedName>
</protein>
<evidence type="ECO:0000313" key="3">
    <source>
        <dbReference type="Proteomes" id="UP000188159"/>
    </source>
</evidence>
<keyword evidence="1" id="KW-0472">Membrane</keyword>
<dbReference type="AlphaFoldDB" id="A0A1Q2C3W2"/>
<gene>
    <name evidence="2" type="ORF">DO83_01490</name>
</gene>
<name>A0A1Q2C3W2_ANAHA</name>
<feature type="transmembrane region" description="Helical" evidence="1">
    <location>
        <begin position="154"/>
        <end position="174"/>
    </location>
</feature>
<feature type="transmembrane region" description="Helical" evidence="1">
    <location>
        <begin position="29"/>
        <end position="49"/>
    </location>
</feature>
<dbReference type="EMBL" id="CP012098">
    <property type="protein sequence ID" value="AQP38423.1"/>
    <property type="molecule type" value="Genomic_DNA"/>
</dbReference>
<feature type="transmembrane region" description="Helical" evidence="1">
    <location>
        <begin position="115"/>
        <end position="139"/>
    </location>
</feature>
<reference evidence="2 3" key="1">
    <citation type="journal article" date="2016" name="Sci. Rep.">
        <title>Accelerated dysbiosis of gut microbiota during aggravation of DSS-induced colitis by a butyrate-producing bacterium.</title>
        <authorList>
            <person name="Zhang Q."/>
            <person name="Wu Y."/>
            <person name="Wang J."/>
            <person name="Wu G."/>
            <person name="Long W."/>
            <person name="Xue Z."/>
            <person name="Wang L."/>
            <person name="Zhang X."/>
            <person name="Pang X."/>
            <person name="Zhao Y."/>
            <person name="Zhao L."/>
            <person name="Zhang C."/>
        </authorList>
    </citation>
    <scope>NUCLEOTIDE SEQUENCE [LARGE SCALE GENOMIC DNA]</scope>
    <source>
        <strain evidence="2 3">BPB5</strain>
    </source>
</reference>
<keyword evidence="1" id="KW-1133">Transmembrane helix</keyword>
<sequence length="185" mass="21586">MGDNKRKNMSEIFDPIKDFFTIRKAKEKLLFYVVPVLLGMLSMVLFIFIHGNDAFNLKSFTNEFVDQLITMLTLFVSFTMAYLSIIVSSCSKNIDNLKSTKSEKYYLKRKKDCTLYQVLVSEITYNLLIEILFLLVTIVEKFILCVSNPIACKIMLSVDITLFVHVLFIMMIIVKDIYFSFWKSE</sequence>
<evidence type="ECO:0000313" key="2">
    <source>
        <dbReference type="EMBL" id="AQP38423.1"/>
    </source>
</evidence>
<dbReference type="Proteomes" id="UP000188159">
    <property type="component" value="Chromosome"/>
</dbReference>